<accession>I3YS84</accession>
<evidence type="ECO:0000313" key="2">
    <source>
        <dbReference type="Proteomes" id="UP000006049"/>
    </source>
</evidence>
<organism evidence="1 2">
    <name type="scientific">Aequorivita sublithincola (strain DSM 14238 / LMG 21431 / ACAM 643 / 9-3)</name>
    <dbReference type="NCBI Taxonomy" id="746697"/>
    <lineage>
        <taxon>Bacteria</taxon>
        <taxon>Pseudomonadati</taxon>
        <taxon>Bacteroidota</taxon>
        <taxon>Flavobacteriia</taxon>
        <taxon>Flavobacteriales</taxon>
        <taxon>Flavobacteriaceae</taxon>
        <taxon>Aequorivita</taxon>
    </lineage>
</organism>
<keyword evidence="2" id="KW-1185">Reference proteome</keyword>
<dbReference type="OrthoDB" id="9810827at2"/>
<dbReference type="AlphaFoldDB" id="I3YS84"/>
<dbReference type="HOGENOM" id="CLU_069867_5_1_10"/>
<reference evidence="1 2" key="1">
    <citation type="submission" date="2012-06" db="EMBL/GenBank/DDBJ databases">
        <title>The complete genome of Aequorivita sublithincola DSM 14238.</title>
        <authorList>
            <consortium name="US DOE Joint Genome Institute (JGI-PGF)"/>
            <person name="Lucas S."/>
            <person name="Copeland A."/>
            <person name="Lapidus A."/>
            <person name="Goodwin L."/>
            <person name="Pitluck S."/>
            <person name="Peters L."/>
            <person name="Munk A.C.C."/>
            <person name="Kyrpides N."/>
            <person name="Mavromatis K."/>
            <person name="Pagani I."/>
            <person name="Ivanova N."/>
            <person name="Ovchinnikova G."/>
            <person name="Zeytun A."/>
            <person name="Detter J.C."/>
            <person name="Han C."/>
            <person name="Land M."/>
            <person name="Hauser L."/>
            <person name="Markowitz V."/>
            <person name="Cheng J.-F."/>
            <person name="Hugenholtz P."/>
            <person name="Woyke T."/>
            <person name="Wu D."/>
            <person name="Tindall B."/>
            <person name="Faehnrich R."/>
            <person name="Brambilla E."/>
            <person name="Klenk H.-P."/>
            <person name="Eisen J.A."/>
        </authorList>
    </citation>
    <scope>NUCLEOTIDE SEQUENCE [LARGE SCALE GENOMIC DNA]</scope>
    <source>
        <strain evidence="2">DSM 14238 / LMG 21431 / ACAM 643 / 9-3</strain>
    </source>
</reference>
<dbReference type="KEGG" id="asl:Aeqsu_0338"/>
<evidence type="ECO:0000313" key="1">
    <source>
        <dbReference type="EMBL" id="AFL79852.1"/>
    </source>
</evidence>
<gene>
    <name evidence="1" type="ordered locus">Aeqsu_0338</name>
</gene>
<dbReference type="InterPro" id="IPR019587">
    <property type="entry name" value="Polyketide_cyclase/dehydratase"/>
</dbReference>
<dbReference type="InterPro" id="IPR023393">
    <property type="entry name" value="START-like_dom_sf"/>
</dbReference>
<sequence length="144" mass="16535">MKPINNSAPVKAEKSIIINSDIDKVWQILTDIDNWSNWNSDISKSKINGEIRKAQTFDWKTGGTKLHSEIHTYNPKNKFGWTGKVLGVYAIHNWNLTETENGTTVLVAESMEGFLAKLFRKSFQKTLENGMTNWLELMKKECEK</sequence>
<dbReference type="eggNOG" id="COG3832">
    <property type="taxonomic scope" value="Bacteria"/>
</dbReference>
<name>I3YS84_AEQSU</name>
<dbReference type="Proteomes" id="UP000006049">
    <property type="component" value="Chromosome"/>
</dbReference>
<proteinExistence type="predicted"/>
<protein>
    <submittedName>
        <fullName evidence="1">Polyketide cyclase / dehydrase and lipid transport</fullName>
    </submittedName>
</protein>
<dbReference type="Pfam" id="PF10604">
    <property type="entry name" value="Polyketide_cyc2"/>
    <property type="match status" value="1"/>
</dbReference>
<dbReference type="EMBL" id="CP003280">
    <property type="protein sequence ID" value="AFL79852.1"/>
    <property type="molecule type" value="Genomic_DNA"/>
</dbReference>
<dbReference type="Gene3D" id="3.30.530.20">
    <property type="match status" value="1"/>
</dbReference>
<dbReference type="SUPFAM" id="SSF55961">
    <property type="entry name" value="Bet v1-like"/>
    <property type="match status" value="1"/>
</dbReference>
<dbReference type="STRING" id="746697.Aeqsu_0338"/>
<dbReference type="RefSeq" id="WP_014781110.1">
    <property type="nucleotide sequence ID" value="NC_018013.1"/>
</dbReference>